<evidence type="ECO:0000256" key="2">
    <source>
        <dbReference type="SAM" id="Phobius"/>
    </source>
</evidence>
<dbReference type="Proteomes" id="UP001359559">
    <property type="component" value="Unassembled WGS sequence"/>
</dbReference>
<proteinExistence type="inferred from homology"/>
<evidence type="ECO:0000313" key="3">
    <source>
        <dbReference type="EMBL" id="KAK7317681.1"/>
    </source>
</evidence>
<dbReference type="PANTHER" id="PTHR21405:SF0">
    <property type="entry name" value="TETRATRICOPEPTIDE REPEAT PROTEIN 36"/>
    <property type="match status" value="1"/>
</dbReference>
<keyword evidence="2" id="KW-0472">Membrane</keyword>
<keyword evidence="2" id="KW-0812">Transmembrane</keyword>
<gene>
    <name evidence="3" type="ORF">RJT34_02112</name>
</gene>
<reference evidence="3 4" key="1">
    <citation type="submission" date="2024-01" db="EMBL/GenBank/DDBJ databases">
        <title>The genomes of 5 underutilized Papilionoideae crops provide insights into root nodulation and disease resistance.</title>
        <authorList>
            <person name="Yuan L."/>
        </authorList>
    </citation>
    <scope>NUCLEOTIDE SEQUENCE [LARGE SCALE GENOMIC DNA]</scope>
    <source>
        <strain evidence="3">LY-2023</strain>
        <tissue evidence="3">Leaf</tissue>
    </source>
</reference>
<keyword evidence="2" id="KW-1133">Transmembrane helix</keyword>
<organism evidence="3 4">
    <name type="scientific">Clitoria ternatea</name>
    <name type="common">Butterfly pea</name>
    <dbReference type="NCBI Taxonomy" id="43366"/>
    <lineage>
        <taxon>Eukaryota</taxon>
        <taxon>Viridiplantae</taxon>
        <taxon>Streptophyta</taxon>
        <taxon>Embryophyta</taxon>
        <taxon>Tracheophyta</taxon>
        <taxon>Spermatophyta</taxon>
        <taxon>Magnoliopsida</taxon>
        <taxon>eudicotyledons</taxon>
        <taxon>Gunneridae</taxon>
        <taxon>Pentapetalae</taxon>
        <taxon>rosids</taxon>
        <taxon>fabids</taxon>
        <taxon>Fabales</taxon>
        <taxon>Fabaceae</taxon>
        <taxon>Papilionoideae</taxon>
        <taxon>50 kb inversion clade</taxon>
        <taxon>NPAAA clade</taxon>
        <taxon>indigoferoid/millettioid clade</taxon>
        <taxon>Phaseoleae</taxon>
        <taxon>Clitoria</taxon>
    </lineage>
</organism>
<dbReference type="InterPro" id="IPR038906">
    <property type="entry name" value="TTC36"/>
</dbReference>
<protein>
    <submittedName>
        <fullName evidence="3">Uncharacterized protein</fullName>
    </submittedName>
</protein>
<sequence>MAGMATEVILQLGILILALSMIFLMYNIRSQITQTSTRTRNKNHQSQPNRHLALASRHLARARSATHRAQHAKSALVETDWALSISPKDPEAQLLRAQALHLMGHRAAALKSFHVALSSRAAKSLSAADRADALVKMAELKVAVNRRRRVDSAIEDLVEALELSGEEGNNSEALCLLGKCYDGKG</sequence>
<dbReference type="Gene3D" id="1.25.40.10">
    <property type="entry name" value="Tetratricopeptide repeat domain"/>
    <property type="match status" value="1"/>
</dbReference>
<accession>A0AAN9KJM9</accession>
<comment type="similarity">
    <text evidence="1">Belongs to the TTC36 family.</text>
</comment>
<dbReference type="EMBL" id="JAYKXN010000001">
    <property type="protein sequence ID" value="KAK7317681.1"/>
    <property type="molecule type" value="Genomic_DNA"/>
</dbReference>
<evidence type="ECO:0000256" key="1">
    <source>
        <dbReference type="ARBA" id="ARBA00006995"/>
    </source>
</evidence>
<dbReference type="PANTHER" id="PTHR21405">
    <property type="entry name" value="CDNA SEQUENCE BC021608"/>
    <property type="match status" value="1"/>
</dbReference>
<comment type="caution">
    <text evidence="3">The sequence shown here is derived from an EMBL/GenBank/DDBJ whole genome shotgun (WGS) entry which is preliminary data.</text>
</comment>
<dbReference type="InterPro" id="IPR011990">
    <property type="entry name" value="TPR-like_helical_dom_sf"/>
</dbReference>
<dbReference type="SUPFAM" id="SSF48452">
    <property type="entry name" value="TPR-like"/>
    <property type="match status" value="1"/>
</dbReference>
<feature type="transmembrane region" description="Helical" evidence="2">
    <location>
        <begin position="6"/>
        <end position="28"/>
    </location>
</feature>
<dbReference type="AlphaFoldDB" id="A0AAN9KJM9"/>
<keyword evidence="4" id="KW-1185">Reference proteome</keyword>
<name>A0AAN9KJM9_CLITE</name>
<evidence type="ECO:0000313" key="4">
    <source>
        <dbReference type="Proteomes" id="UP001359559"/>
    </source>
</evidence>